<feature type="compositionally biased region" description="Polar residues" evidence="17">
    <location>
        <begin position="359"/>
        <end position="382"/>
    </location>
</feature>
<dbReference type="PANTHER" id="PTHR28200:SF1">
    <property type="entry name" value="DASH COMPLEX SUBUNIT ASK1"/>
    <property type="match status" value="1"/>
</dbReference>
<name>A0A225B8G4_TALAT</name>
<evidence type="ECO:0000256" key="1">
    <source>
        <dbReference type="ARBA" id="ARBA00004123"/>
    </source>
</evidence>
<feature type="region of interest" description="Disordered" evidence="17">
    <location>
        <begin position="443"/>
        <end position="471"/>
    </location>
</feature>
<dbReference type="GeneID" id="31000523"/>
<evidence type="ECO:0000256" key="16">
    <source>
        <dbReference type="ARBA" id="ARBA00023328"/>
    </source>
</evidence>
<protein>
    <recommendedName>
        <fullName evidence="5">DASH complex subunit ASK1</fullName>
    </recommendedName>
</protein>
<dbReference type="STRING" id="1441469.A0A225B8G4"/>
<evidence type="ECO:0000256" key="2">
    <source>
        <dbReference type="ARBA" id="ARBA00004186"/>
    </source>
</evidence>
<feature type="compositionally biased region" description="Acidic residues" evidence="17">
    <location>
        <begin position="383"/>
        <end position="404"/>
    </location>
</feature>
<comment type="subcellular location">
    <subcellularLocation>
        <location evidence="3">Chromosome</location>
        <location evidence="3">Centromere</location>
        <location evidence="3">Kinetochore</location>
    </subcellularLocation>
    <subcellularLocation>
        <location evidence="2">Cytoplasm</location>
        <location evidence="2">Cytoskeleton</location>
        <location evidence="2">Spindle</location>
    </subcellularLocation>
    <subcellularLocation>
        <location evidence="1">Nucleus</location>
    </subcellularLocation>
</comment>
<keyword evidence="13" id="KW-0206">Cytoskeleton</keyword>
<reference evidence="18 19" key="1">
    <citation type="submission" date="2015-06" db="EMBL/GenBank/DDBJ databases">
        <title>Talaromyces atroroseus IBT 11181 draft genome.</title>
        <authorList>
            <person name="Rasmussen K.B."/>
            <person name="Rasmussen S."/>
            <person name="Petersen B."/>
            <person name="Sicheritz-Ponten T."/>
            <person name="Mortensen U.H."/>
            <person name="Thrane U."/>
        </authorList>
    </citation>
    <scope>NUCLEOTIDE SEQUENCE [LARGE SCALE GENOMIC DNA]</scope>
    <source>
        <strain evidence="18 19">IBT 11181</strain>
    </source>
</reference>
<feature type="compositionally biased region" description="Basic and acidic residues" evidence="17">
    <location>
        <begin position="190"/>
        <end position="200"/>
    </location>
</feature>
<evidence type="ECO:0000256" key="4">
    <source>
        <dbReference type="ARBA" id="ARBA00010731"/>
    </source>
</evidence>
<dbReference type="InterPro" id="IPR013964">
    <property type="entry name" value="DASH_Ask1"/>
</dbReference>
<keyword evidence="12" id="KW-0995">Kinetochore</keyword>
<dbReference type="EMBL" id="LFMY01000001">
    <property type="protein sequence ID" value="OKL64379.1"/>
    <property type="molecule type" value="Genomic_DNA"/>
</dbReference>
<evidence type="ECO:0000256" key="14">
    <source>
        <dbReference type="ARBA" id="ARBA00023242"/>
    </source>
</evidence>
<dbReference type="OrthoDB" id="5573898at2759"/>
<evidence type="ECO:0000313" key="18">
    <source>
        <dbReference type="EMBL" id="OKL64379.1"/>
    </source>
</evidence>
<keyword evidence="15" id="KW-0131">Cell cycle</keyword>
<dbReference type="GO" id="GO:0044732">
    <property type="term" value="C:mitotic spindle pole body"/>
    <property type="evidence" value="ECO:0007669"/>
    <property type="project" value="TreeGrafter"/>
</dbReference>
<dbReference type="PANTHER" id="PTHR28200">
    <property type="entry name" value="DASH COMPLEX SUBUNIT ASK1"/>
    <property type="match status" value="1"/>
</dbReference>
<evidence type="ECO:0000256" key="13">
    <source>
        <dbReference type="ARBA" id="ARBA00023212"/>
    </source>
</evidence>
<organism evidence="18 19">
    <name type="scientific">Talaromyces atroroseus</name>
    <dbReference type="NCBI Taxonomy" id="1441469"/>
    <lineage>
        <taxon>Eukaryota</taxon>
        <taxon>Fungi</taxon>
        <taxon>Dikarya</taxon>
        <taxon>Ascomycota</taxon>
        <taxon>Pezizomycotina</taxon>
        <taxon>Eurotiomycetes</taxon>
        <taxon>Eurotiomycetidae</taxon>
        <taxon>Eurotiales</taxon>
        <taxon>Trichocomaceae</taxon>
        <taxon>Talaromyces</taxon>
        <taxon>Talaromyces sect. Trachyspermi</taxon>
    </lineage>
</organism>
<feature type="compositionally biased region" description="Polar residues" evidence="17">
    <location>
        <begin position="171"/>
        <end position="189"/>
    </location>
</feature>
<keyword evidence="11" id="KW-0159">Chromosome partition</keyword>
<gene>
    <name evidence="18" type="ORF">UA08_00768</name>
</gene>
<dbReference type="GO" id="GO:0042729">
    <property type="term" value="C:DASH complex"/>
    <property type="evidence" value="ECO:0007669"/>
    <property type="project" value="InterPro"/>
</dbReference>
<feature type="compositionally biased region" description="Basic and acidic residues" evidence="17">
    <location>
        <begin position="127"/>
        <end position="139"/>
    </location>
</feature>
<sequence>MSGPAQRNLTLTEELEKLEQSITLTLQEIDSNFSRAHRIVTTSILPIVEQYAEHSKDVWEGAKFWKQFFEASANVSLSGYEENPNEDTTEHEQTATTITEEESSTNITQNTSSLEEEVASYQTPSSEHLDLGHHQHPDESELDLSSLTISPSHSTPRAPGKMAQLGGGDETPSSSSVMGGYSPPTTYGEENSRLGEHDESTLPDNDAPVTPGRYAGRYHQSAADVESDTPMSSPFIPPPTTSSRNQQPSTSTMKNYYQKPTDPILHHVLDKTYRVQATPLSKKGAGLGAGAAGTFKPTKFSVMTPKRKPAYDSSPLSSPELEAPKLHEEIFASPINARKNNSNTRTPNTPRTRIKPQRSRTTPRPGTSVLTPGNNKNKNNSWDSDDDADDRFGAEFDDDDDDDTATGLGVSPPKTMQFHIPHSRLMKTPAKEASKRIVSDLLATAGGGTGTSSSIYNDDDDSFQLETPQVK</sequence>
<dbReference type="GO" id="GO:0008608">
    <property type="term" value="P:attachment of spindle microtubules to kinetochore"/>
    <property type="evidence" value="ECO:0007669"/>
    <property type="project" value="InterPro"/>
</dbReference>
<keyword evidence="10" id="KW-0498">Mitosis</keyword>
<proteinExistence type="inferred from homology"/>
<dbReference type="RefSeq" id="XP_020124500.1">
    <property type="nucleotide sequence ID" value="XM_020260610.1"/>
</dbReference>
<feature type="compositionally biased region" description="Low complexity" evidence="17">
    <location>
        <begin position="338"/>
        <end position="351"/>
    </location>
</feature>
<evidence type="ECO:0000256" key="11">
    <source>
        <dbReference type="ARBA" id="ARBA00022829"/>
    </source>
</evidence>
<evidence type="ECO:0000256" key="15">
    <source>
        <dbReference type="ARBA" id="ARBA00023306"/>
    </source>
</evidence>
<dbReference type="GO" id="GO:0051301">
    <property type="term" value="P:cell division"/>
    <property type="evidence" value="ECO:0007669"/>
    <property type="project" value="UniProtKB-KW"/>
</dbReference>
<keyword evidence="9" id="KW-0493">Microtubule</keyword>
<keyword evidence="14" id="KW-0539">Nucleus</keyword>
<feature type="compositionally biased region" description="Low complexity" evidence="17">
    <location>
        <begin position="94"/>
        <end position="113"/>
    </location>
</feature>
<feature type="region of interest" description="Disordered" evidence="17">
    <location>
        <begin position="79"/>
        <end position="257"/>
    </location>
</feature>
<keyword evidence="6" id="KW-0158">Chromosome</keyword>
<evidence type="ECO:0000256" key="7">
    <source>
        <dbReference type="ARBA" id="ARBA00022490"/>
    </source>
</evidence>
<evidence type="ECO:0000256" key="5">
    <source>
        <dbReference type="ARBA" id="ARBA00014520"/>
    </source>
</evidence>
<comment type="similarity">
    <text evidence="4">Belongs to the DASH complex ASK1 family.</text>
</comment>
<evidence type="ECO:0000256" key="10">
    <source>
        <dbReference type="ARBA" id="ARBA00022776"/>
    </source>
</evidence>
<evidence type="ECO:0000256" key="8">
    <source>
        <dbReference type="ARBA" id="ARBA00022618"/>
    </source>
</evidence>
<dbReference type="GO" id="GO:0005874">
    <property type="term" value="C:microtubule"/>
    <property type="evidence" value="ECO:0007669"/>
    <property type="project" value="UniProtKB-KW"/>
</dbReference>
<feature type="region of interest" description="Disordered" evidence="17">
    <location>
        <begin position="304"/>
        <end position="416"/>
    </location>
</feature>
<evidence type="ECO:0000256" key="6">
    <source>
        <dbReference type="ARBA" id="ARBA00022454"/>
    </source>
</evidence>
<feature type="compositionally biased region" description="Polar residues" evidence="17">
    <location>
        <begin position="244"/>
        <end position="255"/>
    </location>
</feature>
<keyword evidence="7" id="KW-0963">Cytoplasm</keyword>
<dbReference type="GO" id="GO:0072686">
    <property type="term" value="C:mitotic spindle"/>
    <property type="evidence" value="ECO:0007669"/>
    <property type="project" value="InterPro"/>
</dbReference>
<dbReference type="Pfam" id="PF08655">
    <property type="entry name" value="DASH_Ask1"/>
    <property type="match status" value="1"/>
</dbReference>
<evidence type="ECO:0000256" key="17">
    <source>
        <dbReference type="SAM" id="MobiDB-lite"/>
    </source>
</evidence>
<comment type="caution">
    <text evidence="18">The sequence shown here is derived from an EMBL/GenBank/DDBJ whole genome shotgun (WGS) entry which is preliminary data.</text>
</comment>
<accession>A0A225B8G4</accession>
<keyword evidence="8" id="KW-0132">Cell division</keyword>
<evidence type="ECO:0000256" key="3">
    <source>
        <dbReference type="ARBA" id="ARBA00004629"/>
    </source>
</evidence>
<evidence type="ECO:0000313" key="19">
    <source>
        <dbReference type="Proteomes" id="UP000214365"/>
    </source>
</evidence>
<dbReference type="AlphaFoldDB" id="A0A225B8G4"/>
<keyword evidence="16" id="KW-0137">Centromere</keyword>
<dbReference type="Proteomes" id="UP000214365">
    <property type="component" value="Unassembled WGS sequence"/>
</dbReference>
<keyword evidence="19" id="KW-1185">Reference proteome</keyword>
<feature type="compositionally biased region" description="Polar residues" evidence="17">
    <location>
        <begin position="143"/>
        <end position="155"/>
    </location>
</feature>
<evidence type="ECO:0000256" key="12">
    <source>
        <dbReference type="ARBA" id="ARBA00022838"/>
    </source>
</evidence>
<evidence type="ECO:0000256" key="9">
    <source>
        <dbReference type="ARBA" id="ARBA00022701"/>
    </source>
</evidence>